<dbReference type="GO" id="GO:0051745">
    <property type="term" value="F:4-hydroxy-3-methylbut-2-enyl diphosphate reductase activity"/>
    <property type="evidence" value="ECO:0007669"/>
    <property type="project" value="UniProtKB-EC"/>
</dbReference>
<feature type="binding site" evidence="5">
    <location>
        <position position="220"/>
    </location>
    <ligand>
        <name>isopentenyl diphosphate</name>
        <dbReference type="ChEBI" id="CHEBI:128769"/>
    </ligand>
</feature>
<dbReference type="Proteomes" id="UP001375370">
    <property type="component" value="Chromosome"/>
</dbReference>
<keyword evidence="3 5" id="KW-0408">Iron</keyword>
<keyword evidence="7" id="KW-1185">Reference proteome</keyword>
<feature type="binding site" evidence="5">
    <location>
        <position position="263"/>
    </location>
    <ligand>
        <name>(2E)-4-hydroxy-3-methylbut-2-enyl diphosphate</name>
        <dbReference type="ChEBI" id="CHEBI:128753"/>
    </ligand>
</feature>
<feature type="binding site" evidence="5">
    <location>
        <position position="40"/>
    </location>
    <ligand>
        <name>dimethylallyl diphosphate</name>
        <dbReference type="ChEBI" id="CHEBI:57623"/>
    </ligand>
</feature>
<dbReference type="CDD" id="cd13944">
    <property type="entry name" value="lytB_ispH"/>
    <property type="match status" value="1"/>
</dbReference>
<gene>
    <name evidence="5 6" type="primary">ispH</name>
    <name evidence="6" type="ORF">V8247_05850</name>
</gene>
<dbReference type="EMBL" id="CP146612">
    <property type="protein sequence ID" value="WWX24789.1"/>
    <property type="molecule type" value="Genomic_DNA"/>
</dbReference>
<comment type="pathway">
    <text evidence="5">Isoprenoid biosynthesis; isopentenyl diphosphate biosynthesis via DXP pathway; isopentenyl diphosphate from 1-deoxy-D-xylulose 5-phosphate: step 6/6.</text>
</comment>
<keyword evidence="2 5" id="KW-0479">Metal-binding</keyword>
<keyword evidence="5 6" id="KW-0560">Oxidoreductase</keyword>
<feature type="binding site" evidence="5">
    <location>
        <position position="263"/>
    </location>
    <ligand>
        <name>dimethylallyl diphosphate</name>
        <dbReference type="ChEBI" id="CHEBI:57623"/>
    </ligand>
</feature>
<sequence>MKVERAPDLGFCFGVKRALATLEEVAREKGGIETLGALVHNQQVMSRLEGLGVRVVKDITEVTGNTVVISSHGVGPQVLDAIKARGIEVVDTTCPFVQRAQKAAHRLAEAGFFTLIYGDVNHPEVKGILGWAEGRGMATLSLADLDRIELPRHVGLLSQTTQVPASFIKFAQAVIDKALVKDAELRIVDTVCHDIRRRQAATLALAEKADLMLVIGGHHSANTRHLVELCRPVTETHLVETAGELNPDWFEGKALVGITAGASTAPQTIDEVARSLAELNQLPL</sequence>
<comment type="catalytic activity">
    <reaction evidence="5">
        <text>isopentenyl diphosphate + 2 oxidized [2Fe-2S]-[ferredoxin] + H2O = (2E)-4-hydroxy-3-methylbut-2-enyl diphosphate + 2 reduced [2Fe-2S]-[ferredoxin] + 2 H(+)</text>
        <dbReference type="Rhea" id="RHEA:24488"/>
        <dbReference type="Rhea" id="RHEA-COMP:10000"/>
        <dbReference type="Rhea" id="RHEA-COMP:10001"/>
        <dbReference type="ChEBI" id="CHEBI:15377"/>
        <dbReference type="ChEBI" id="CHEBI:15378"/>
        <dbReference type="ChEBI" id="CHEBI:33737"/>
        <dbReference type="ChEBI" id="CHEBI:33738"/>
        <dbReference type="ChEBI" id="CHEBI:128753"/>
        <dbReference type="ChEBI" id="CHEBI:128769"/>
        <dbReference type="EC" id="1.17.7.4"/>
    </reaction>
</comment>
<feature type="binding site" evidence="5">
    <location>
        <position position="40"/>
    </location>
    <ligand>
        <name>isopentenyl diphosphate</name>
        <dbReference type="ChEBI" id="CHEBI:128769"/>
    </ligand>
</feature>
<keyword evidence="5" id="KW-0414">Isoprene biosynthesis</keyword>
<feature type="binding site" evidence="5">
    <location>
        <position position="192"/>
    </location>
    <ligand>
        <name>[4Fe-4S] cluster</name>
        <dbReference type="ChEBI" id="CHEBI:49883"/>
    </ligand>
</feature>
<feature type="binding site" evidence="5">
    <location>
        <position position="263"/>
    </location>
    <ligand>
        <name>isopentenyl diphosphate</name>
        <dbReference type="ChEBI" id="CHEBI:128769"/>
    </ligand>
</feature>
<feature type="binding site" evidence="5">
    <location>
        <position position="122"/>
    </location>
    <ligand>
        <name>isopentenyl diphosphate</name>
        <dbReference type="ChEBI" id="CHEBI:128769"/>
    </ligand>
</feature>
<organism evidence="6 7">
    <name type="scientific">Candidatus Dehalogenimonas loeffleri</name>
    <dbReference type="NCBI Taxonomy" id="3127115"/>
    <lineage>
        <taxon>Bacteria</taxon>
        <taxon>Bacillati</taxon>
        <taxon>Chloroflexota</taxon>
        <taxon>Dehalococcoidia</taxon>
        <taxon>Dehalococcoidales</taxon>
        <taxon>Dehalococcoidaceae</taxon>
        <taxon>Dehalogenimonas</taxon>
    </lineage>
</organism>
<feature type="binding site" evidence="5">
    <location>
        <position position="160"/>
    </location>
    <ligand>
        <name>(2E)-4-hydroxy-3-methylbut-2-enyl diphosphate</name>
        <dbReference type="ChEBI" id="CHEBI:128753"/>
    </ligand>
</feature>
<dbReference type="RefSeq" id="WP_338736910.1">
    <property type="nucleotide sequence ID" value="NZ_CP146612.1"/>
</dbReference>
<comment type="caution">
    <text evidence="5">Lacks conserved residue(s) required for the propagation of feature annotation.</text>
</comment>
<feature type="binding site" evidence="5">
    <location>
        <position position="40"/>
    </location>
    <ligand>
        <name>(2E)-4-hydroxy-3-methylbut-2-enyl diphosphate</name>
        <dbReference type="ChEBI" id="CHEBI:128753"/>
    </ligand>
</feature>
<feature type="binding site" evidence="5">
    <location>
        <position position="72"/>
    </location>
    <ligand>
        <name>isopentenyl diphosphate</name>
        <dbReference type="ChEBI" id="CHEBI:128769"/>
    </ligand>
</feature>
<feature type="binding site" evidence="5">
    <location>
        <position position="220"/>
    </location>
    <ligand>
        <name>dimethylallyl diphosphate</name>
        <dbReference type="ChEBI" id="CHEBI:57623"/>
    </ligand>
</feature>
<name>A0ABZ2J1I7_9CHLR</name>
<comment type="catalytic activity">
    <reaction evidence="5">
        <text>dimethylallyl diphosphate + 2 oxidized [2Fe-2S]-[ferredoxin] + H2O = (2E)-4-hydroxy-3-methylbut-2-enyl diphosphate + 2 reduced [2Fe-2S]-[ferredoxin] + 2 H(+)</text>
        <dbReference type="Rhea" id="RHEA:24825"/>
        <dbReference type="Rhea" id="RHEA-COMP:10000"/>
        <dbReference type="Rhea" id="RHEA-COMP:10001"/>
        <dbReference type="ChEBI" id="CHEBI:15377"/>
        <dbReference type="ChEBI" id="CHEBI:15378"/>
        <dbReference type="ChEBI" id="CHEBI:33737"/>
        <dbReference type="ChEBI" id="CHEBI:33738"/>
        <dbReference type="ChEBI" id="CHEBI:57623"/>
        <dbReference type="ChEBI" id="CHEBI:128753"/>
        <dbReference type="EC" id="1.17.7.4"/>
    </reaction>
</comment>
<keyword evidence="1 5" id="KW-0004">4Fe-4S</keyword>
<protein>
    <recommendedName>
        <fullName evidence="5">4-hydroxy-3-methylbut-2-enyl diphosphate reductase</fullName>
        <shortName evidence="5">HMBPP reductase</shortName>
        <ecNumber evidence="5">1.17.7.4</ecNumber>
    </recommendedName>
</protein>
<feature type="binding site" evidence="5">
    <location>
        <position position="122"/>
    </location>
    <ligand>
        <name>dimethylallyl diphosphate</name>
        <dbReference type="ChEBI" id="CHEBI:57623"/>
    </ligand>
</feature>
<dbReference type="Gene3D" id="3.40.1010.20">
    <property type="entry name" value="4-hydroxy-3-methylbut-2-enyl diphosphate reductase, catalytic domain"/>
    <property type="match status" value="2"/>
</dbReference>
<feature type="binding site" evidence="5">
    <location>
        <position position="72"/>
    </location>
    <ligand>
        <name>(2E)-4-hydroxy-3-methylbut-2-enyl diphosphate</name>
        <dbReference type="ChEBI" id="CHEBI:128753"/>
    </ligand>
</feature>
<comment type="cofactor">
    <cofactor evidence="5">
        <name>[4Fe-4S] cluster</name>
        <dbReference type="ChEBI" id="CHEBI:49883"/>
    </cofactor>
    <text evidence="5">Binds 1 [4Fe-4S] cluster per subunit.</text>
</comment>
<evidence type="ECO:0000256" key="4">
    <source>
        <dbReference type="ARBA" id="ARBA00023014"/>
    </source>
</evidence>
<feature type="active site" description="Proton donor" evidence="5">
    <location>
        <position position="124"/>
    </location>
</feature>
<evidence type="ECO:0000256" key="3">
    <source>
        <dbReference type="ARBA" id="ARBA00023004"/>
    </source>
</evidence>
<evidence type="ECO:0000256" key="2">
    <source>
        <dbReference type="ARBA" id="ARBA00022723"/>
    </source>
</evidence>
<reference evidence="6 7" key="1">
    <citation type="submission" date="2024-03" db="EMBL/GenBank/DDBJ databases">
        <title>A Dehalogenimonas Isolated from Estuarine Sediments Dihaloeliminates Chlorinated Alkanes.</title>
        <authorList>
            <person name="Yang Y."/>
            <person name="Wang H."/>
        </authorList>
    </citation>
    <scope>NUCLEOTIDE SEQUENCE [LARGE SCALE GENOMIC DNA]</scope>
    <source>
        <strain evidence="6 7">W</strain>
    </source>
</reference>
<feature type="binding site" evidence="5">
    <location>
        <position position="72"/>
    </location>
    <ligand>
        <name>dimethylallyl diphosphate</name>
        <dbReference type="ChEBI" id="CHEBI:57623"/>
    </ligand>
</feature>
<evidence type="ECO:0000256" key="1">
    <source>
        <dbReference type="ARBA" id="ARBA00022485"/>
    </source>
</evidence>
<feature type="binding site" evidence="5">
    <location>
        <position position="12"/>
    </location>
    <ligand>
        <name>[4Fe-4S] cluster</name>
        <dbReference type="ChEBI" id="CHEBI:49883"/>
    </ligand>
</feature>
<comment type="similarity">
    <text evidence="5">Belongs to the IspH family.</text>
</comment>
<dbReference type="Gene3D" id="3.40.50.11270">
    <property type="match status" value="1"/>
</dbReference>
<dbReference type="Pfam" id="PF02401">
    <property type="entry name" value="LYTB"/>
    <property type="match status" value="1"/>
</dbReference>
<dbReference type="PANTHER" id="PTHR30426">
    <property type="entry name" value="4-HYDROXY-3-METHYLBUT-2-ENYL DIPHOSPHATE REDUCTASE"/>
    <property type="match status" value="1"/>
</dbReference>
<feature type="binding site" evidence="5">
    <location>
        <position position="122"/>
    </location>
    <ligand>
        <name>(2E)-4-hydroxy-3-methylbut-2-enyl diphosphate</name>
        <dbReference type="ChEBI" id="CHEBI:128753"/>
    </ligand>
</feature>
<proteinExistence type="inferred from homology"/>
<feature type="binding site" evidence="5">
    <location>
        <position position="222"/>
    </location>
    <ligand>
        <name>(2E)-4-hydroxy-3-methylbut-2-enyl diphosphate</name>
        <dbReference type="ChEBI" id="CHEBI:128753"/>
    </ligand>
</feature>
<comment type="pathway">
    <text evidence="5">Isoprenoid biosynthesis; dimethylallyl diphosphate biosynthesis; dimethylallyl diphosphate from (2E)-4-hydroxy-3-methylbutenyl diphosphate: step 1/1.</text>
</comment>
<feature type="binding site" evidence="5">
    <location>
        <position position="222"/>
    </location>
    <ligand>
        <name>isopentenyl diphosphate</name>
        <dbReference type="ChEBI" id="CHEBI:128769"/>
    </ligand>
</feature>
<evidence type="ECO:0000256" key="5">
    <source>
        <dbReference type="HAMAP-Rule" id="MF_00191"/>
    </source>
</evidence>
<feature type="binding site" evidence="5">
    <location>
        <position position="94"/>
    </location>
    <ligand>
        <name>[4Fe-4S] cluster</name>
        <dbReference type="ChEBI" id="CHEBI:49883"/>
    </ligand>
</feature>
<evidence type="ECO:0000313" key="7">
    <source>
        <dbReference type="Proteomes" id="UP001375370"/>
    </source>
</evidence>
<keyword evidence="4 5" id="KW-0411">Iron-sulfur</keyword>
<accession>A0ABZ2J1I7</accession>
<dbReference type="EC" id="1.17.7.4" evidence="5"/>
<comment type="function">
    <text evidence="5">Catalyzes the conversion of 1-hydroxy-2-methyl-2-(E)-butenyl 4-diphosphate (HMBPP) into a mixture of isopentenyl diphosphate (IPP) and dimethylallyl diphosphate (DMAPP). Acts in the terminal step of the DOXP/MEP pathway for isoprenoid precursor biosynthesis.</text>
</comment>
<dbReference type="NCBIfam" id="TIGR00216">
    <property type="entry name" value="ispH_lytB"/>
    <property type="match status" value="1"/>
</dbReference>
<dbReference type="PANTHER" id="PTHR30426:SF0">
    <property type="entry name" value="4-HYDROXY-3-METHYLBUT-2-ENYL DIPHOSPHATE REDUCTASE"/>
    <property type="match status" value="1"/>
</dbReference>
<feature type="binding site" evidence="5">
    <location>
        <position position="222"/>
    </location>
    <ligand>
        <name>dimethylallyl diphosphate</name>
        <dbReference type="ChEBI" id="CHEBI:57623"/>
    </ligand>
</feature>
<evidence type="ECO:0000313" key="6">
    <source>
        <dbReference type="EMBL" id="WWX24789.1"/>
    </source>
</evidence>
<dbReference type="HAMAP" id="MF_00191">
    <property type="entry name" value="IspH"/>
    <property type="match status" value="1"/>
</dbReference>
<dbReference type="InterPro" id="IPR003451">
    <property type="entry name" value="LytB/IspH"/>
</dbReference>
<feature type="binding site" evidence="5">
    <location>
        <position position="220"/>
    </location>
    <ligand>
        <name>(2E)-4-hydroxy-3-methylbut-2-enyl diphosphate</name>
        <dbReference type="ChEBI" id="CHEBI:128753"/>
    </ligand>
</feature>